<dbReference type="InterPro" id="IPR036259">
    <property type="entry name" value="MFS_trans_sf"/>
</dbReference>
<name>A0AAN5BLV4_ASPOZ</name>
<evidence type="ECO:0000256" key="4">
    <source>
        <dbReference type="ARBA" id="ARBA00022989"/>
    </source>
</evidence>
<reference evidence="7" key="1">
    <citation type="submission" date="2023-04" db="EMBL/GenBank/DDBJ databases">
        <title>Aspergillus oryzae NBRC 4228.</title>
        <authorList>
            <person name="Ichikawa N."/>
            <person name="Sato H."/>
            <person name="Tonouchi N."/>
        </authorList>
    </citation>
    <scope>NUCLEOTIDE SEQUENCE</scope>
    <source>
        <strain evidence="7">NBRC 4228</strain>
    </source>
</reference>
<dbReference type="Gene3D" id="1.20.1250.20">
    <property type="entry name" value="MFS general substrate transporter like domains"/>
    <property type="match status" value="1"/>
</dbReference>
<comment type="subcellular location">
    <subcellularLocation>
        <location evidence="1">Membrane</location>
        <topology evidence="1">Multi-pass membrane protein</topology>
    </subcellularLocation>
</comment>
<keyword evidence="3 6" id="KW-0812">Transmembrane</keyword>
<sequence>MVGRPKIMVLGEKVATEIGLADHPCAMVSIPRVVHGPIEYRVSYLLLLQPFAIPKLTLVFHLRNAKIAGMVKELHMVGNDYNVAVTMFTVAYVIFGVPANLLVKKFGPRMLVLYMFTWGEAAFLCFNWECANGRSFGRAICDGSGLDQDCDRADRVPIFHGDV</sequence>
<dbReference type="PANTHER" id="PTHR43791:SF36">
    <property type="entry name" value="TRANSPORTER, PUTATIVE (AFU_ORTHOLOGUE AFUA_6G08340)-RELATED"/>
    <property type="match status" value="1"/>
</dbReference>
<evidence type="ECO:0000256" key="5">
    <source>
        <dbReference type="ARBA" id="ARBA00023136"/>
    </source>
</evidence>
<gene>
    <name evidence="7" type="ORF">Aory04_000008100</name>
</gene>
<dbReference type="GO" id="GO:0022857">
    <property type="term" value="F:transmembrane transporter activity"/>
    <property type="evidence" value="ECO:0007669"/>
    <property type="project" value="TreeGrafter"/>
</dbReference>
<feature type="transmembrane region" description="Helical" evidence="6">
    <location>
        <begin position="81"/>
        <end position="103"/>
    </location>
</feature>
<dbReference type="SUPFAM" id="SSF103473">
    <property type="entry name" value="MFS general substrate transporter"/>
    <property type="match status" value="1"/>
</dbReference>
<comment type="caution">
    <text evidence="7">The sequence shown here is derived from an EMBL/GenBank/DDBJ whole genome shotgun (WGS) entry which is preliminary data.</text>
</comment>
<keyword evidence="2" id="KW-0813">Transport</keyword>
<evidence type="ECO:0000256" key="1">
    <source>
        <dbReference type="ARBA" id="ARBA00004141"/>
    </source>
</evidence>
<evidence type="ECO:0000256" key="3">
    <source>
        <dbReference type="ARBA" id="ARBA00022692"/>
    </source>
</evidence>
<proteinExistence type="predicted"/>
<evidence type="ECO:0000256" key="6">
    <source>
        <dbReference type="SAM" id="Phobius"/>
    </source>
</evidence>
<keyword evidence="5 6" id="KW-0472">Membrane</keyword>
<evidence type="ECO:0000313" key="8">
    <source>
        <dbReference type="Proteomes" id="UP001165205"/>
    </source>
</evidence>
<accession>A0AAN5BLV4</accession>
<evidence type="ECO:0000313" key="7">
    <source>
        <dbReference type="EMBL" id="GMG22436.1"/>
    </source>
</evidence>
<dbReference type="EMBL" id="BSYA01000001">
    <property type="protein sequence ID" value="GMG22436.1"/>
    <property type="molecule type" value="Genomic_DNA"/>
</dbReference>
<dbReference type="GO" id="GO:0016020">
    <property type="term" value="C:membrane"/>
    <property type="evidence" value="ECO:0007669"/>
    <property type="project" value="UniProtKB-SubCell"/>
</dbReference>
<dbReference type="AlphaFoldDB" id="A0AAN5BLV4"/>
<protein>
    <submittedName>
        <fullName evidence="7">Unnamed protein product</fullName>
    </submittedName>
</protein>
<evidence type="ECO:0000256" key="2">
    <source>
        <dbReference type="ARBA" id="ARBA00022448"/>
    </source>
</evidence>
<dbReference type="PANTHER" id="PTHR43791">
    <property type="entry name" value="PERMEASE-RELATED"/>
    <property type="match status" value="1"/>
</dbReference>
<dbReference type="Proteomes" id="UP001165205">
    <property type="component" value="Unassembled WGS sequence"/>
</dbReference>
<organism evidence="7 8">
    <name type="scientific">Aspergillus oryzae</name>
    <name type="common">Yellow koji mold</name>
    <dbReference type="NCBI Taxonomy" id="5062"/>
    <lineage>
        <taxon>Eukaryota</taxon>
        <taxon>Fungi</taxon>
        <taxon>Dikarya</taxon>
        <taxon>Ascomycota</taxon>
        <taxon>Pezizomycotina</taxon>
        <taxon>Eurotiomycetes</taxon>
        <taxon>Eurotiomycetidae</taxon>
        <taxon>Eurotiales</taxon>
        <taxon>Aspergillaceae</taxon>
        <taxon>Aspergillus</taxon>
        <taxon>Aspergillus subgen. Circumdati</taxon>
    </lineage>
</organism>
<keyword evidence="4 6" id="KW-1133">Transmembrane helix</keyword>